<feature type="transmembrane region" description="Helical" evidence="1">
    <location>
        <begin position="62"/>
        <end position="84"/>
    </location>
</feature>
<evidence type="ECO:0000313" key="4">
    <source>
        <dbReference type="Proteomes" id="UP000482800"/>
    </source>
</evidence>
<dbReference type="RefSeq" id="WP_218579439.1">
    <property type="nucleotide sequence ID" value="NZ_BAABGO010000044.1"/>
</dbReference>
<protein>
    <recommendedName>
        <fullName evidence="2">DUF4190 domain-containing protein</fullName>
    </recommendedName>
</protein>
<accession>A0A6V8KDZ5</accession>
<gene>
    <name evidence="3" type="ORF">Phou_076230</name>
</gene>
<comment type="caution">
    <text evidence="3">The sequence shown here is derived from an EMBL/GenBank/DDBJ whole genome shotgun (WGS) entry which is preliminary data.</text>
</comment>
<keyword evidence="1" id="KW-0472">Membrane</keyword>
<evidence type="ECO:0000256" key="1">
    <source>
        <dbReference type="SAM" id="Phobius"/>
    </source>
</evidence>
<keyword evidence="4" id="KW-1185">Reference proteome</keyword>
<reference evidence="3 4" key="2">
    <citation type="submission" date="2020-03" db="EMBL/GenBank/DDBJ databases">
        <authorList>
            <person name="Ichikawa N."/>
            <person name="Kimura A."/>
            <person name="Kitahashi Y."/>
            <person name="Uohara A."/>
        </authorList>
    </citation>
    <scope>NUCLEOTIDE SEQUENCE [LARGE SCALE GENOMIC DNA]</scope>
    <source>
        <strain evidence="3 4">NBRC 108639</strain>
    </source>
</reference>
<dbReference type="EMBL" id="BLPF01000003">
    <property type="protein sequence ID" value="GFJ83443.1"/>
    <property type="molecule type" value="Genomic_DNA"/>
</dbReference>
<dbReference type="Pfam" id="PF13828">
    <property type="entry name" value="DUF4190"/>
    <property type="match status" value="1"/>
</dbReference>
<feature type="transmembrane region" description="Helical" evidence="1">
    <location>
        <begin position="20"/>
        <end position="42"/>
    </location>
</feature>
<proteinExistence type="predicted"/>
<evidence type="ECO:0000259" key="2">
    <source>
        <dbReference type="Pfam" id="PF13828"/>
    </source>
</evidence>
<evidence type="ECO:0000313" key="3">
    <source>
        <dbReference type="EMBL" id="GFJ83443.1"/>
    </source>
</evidence>
<reference evidence="3 4" key="1">
    <citation type="submission" date="2020-03" db="EMBL/GenBank/DDBJ databases">
        <title>Whole genome shotgun sequence of Phytohabitans houttuyneae NBRC 108639.</title>
        <authorList>
            <person name="Komaki H."/>
            <person name="Tamura T."/>
        </authorList>
    </citation>
    <scope>NUCLEOTIDE SEQUENCE [LARGE SCALE GENOMIC DNA]</scope>
    <source>
        <strain evidence="3 4">NBRC 108639</strain>
    </source>
</reference>
<keyword evidence="1" id="KW-1133">Transmembrane helix</keyword>
<keyword evidence="1" id="KW-0812">Transmembrane</keyword>
<dbReference type="InterPro" id="IPR025241">
    <property type="entry name" value="DUF4190"/>
</dbReference>
<feature type="domain" description="DUF4190" evidence="2">
    <location>
        <begin position="20"/>
        <end position="74"/>
    </location>
</feature>
<sequence>MATHANPPASQAGTVGSTNVMAVLALIFAFVFSPLGIVFGAIAKRQIRDTGQEGMGLAKAGFWLGIAFTALGVLWFVFVFVLALSQS</sequence>
<dbReference type="Proteomes" id="UP000482800">
    <property type="component" value="Unassembled WGS sequence"/>
</dbReference>
<name>A0A6V8KDZ5_9ACTN</name>
<dbReference type="AlphaFoldDB" id="A0A6V8KDZ5"/>
<organism evidence="3 4">
    <name type="scientific">Phytohabitans houttuyneae</name>
    <dbReference type="NCBI Taxonomy" id="1076126"/>
    <lineage>
        <taxon>Bacteria</taxon>
        <taxon>Bacillati</taxon>
        <taxon>Actinomycetota</taxon>
        <taxon>Actinomycetes</taxon>
        <taxon>Micromonosporales</taxon>
        <taxon>Micromonosporaceae</taxon>
    </lineage>
</organism>